<dbReference type="InterPro" id="IPR036291">
    <property type="entry name" value="NAD(P)-bd_dom_sf"/>
</dbReference>
<reference evidence="4" key="1">
    <citation type="journal article" date="2019" name="Int. J. Syst. Evol. Microbiol.">
        <title>The Global Catalogue of Microorganisms (GCM) 10K type strain sequencing project: providing services to taxonomists for standard genome sequencing and annotation.</title>
        <authorList>
            <consortium name="The Broad Institute Genomics Platform"/>
            <consortium name="The Broad Institute Genome Sequencing Center for Infectious Disease"/>
            <person name="Wu L."/>
            <person name="Ma J."/>
        </authorList>
    </citation>
    <scope>NUCLEOTIDE SEQUENCE [LARGE SCALE GENOMIC DNA]</scope>
    <source>
        <strain evidence="4">JCM 12662</strain>
    </source>
</reference>
<dbReference type="InterPro" id="IPR055170">
    <property type="entry name" value="GFO_IDH_MocA-like_dom"/>
</dbReference>
<dbReference type="Pfam" id="PF22725">
    <property type="entry name" value="GFO_IDH_MocA_C3"/>
    <property type="match status" value="1"/>
</dbReference>
<feature type="domain" description="Gfo/Idh/MocA-like oxidoreductase N-terminal" evidence="1">
    <location>
        <begin position="8"/>
        <end position="107"/>
    </location>
</feature>
<name>A0ABP3GZL8_9LACT</name>
<dbReference type="InterPro" id="IPR052515">
    <property type="entry name" value="Gfo/Idh/MocA_Oxidoreductase"/>
</dbReference>
<evidence type="ECO:0000313" key="4">
    <source>
        <dbReference type="Proteomes" id="UP001501166"/>
    </source>
</evidence>
<dbReference type="RefSeq" id="WP_343754450.1">
    <property type="nucleotide sequence ID" value="NZ_BAAACW010000056.1"/>
</dbReference>
<evidence type="ECO:0000259" key="1">
    <source>
        <dbReference type="Pfam" id="PF01408"/>
    </source>
</evidence>
<dbReference type="InterPro" id="IPR000683">
    <property type="entry name" value="Gfo/Idh/MocA-like_OxRdtase_N"/>
</dbReference>
<dbReference type="PANTHER" id="PTHR43249:SF1">
    <property type="entry name" value="D-GLUCOSIDE 3-DEHYDROGENASE"/>
    <property type="match status" value="1"/>
</dbReference>
<evidence type="ECO:0000313" key="3">
    <source>
        <dbReference type="EMBL" id="GAA0358776.1"/>
    </source>
</evidence>
<comment type="caution">
    <text evidence="3">The sequence shown here is derived from an EMBL/GenBank/DDBJ whole genome shotgun (WGS) entry which is preliminary data.</text>
</comment>
<keyword evidence="4" id="KW-1185">Reference proteome</keyword>
<dbReference type="Gene3D" id="3.30.360.10">
    <property type="entry name" value="Dihydrodipicolinate Reductase, domain 2"/>
    <property type="match status" value="1"/>
</dbReference>
<evidence type="ECO:0000259" key="2">
    <source>
        <dbReference type="Pfam" id="PF22725"/>
    </source>
</evidence>
<dbReference type="SUPFAM" id="SSF51735">
    <property type="entry name" value="NAD(P)-binding Rossmann-fold domains"/>
    <property type="match status" value="1"/>
</dbReference>
<feature type="domain" description="GFO/IDH/MocA-like oxidoreductase" evidence="2">
    <location>
        <begin position="132"/>
        <end position="252"/>
    </location>
</feature>
<organism evidence="3 4">
    <name type="scientific">Alkalibacterium iburiense</name>
    <dbReference type="NCBI Taxonomy" id="290589"/>
    <lineage>
        <taxon>Bacteria</taxon>
        <taxon>Bacillati</taxon>
        <taxon>Bacillota</taxon>
        <taxon>Bacilli</taxon>
        <taxon>Lactobacillales</taxon>
        <taxon>Carnobacteriaceae</taxon>
        <taxon>Alkalibacterium</taxon>
    </lineage>
</organism>
<dbReference type="SUPFAM" id="SSF55347">
    <property type="entry name" value="Glyceraldehyde-3-phosphate dehydrogenase-like, C-terminal domain"/>
    <property type="match status" value="1"/>
</dbReference>
<proteinExistence type="predicted"/>
<protein>
    <submittedName>
        <fullName evidence="3">Gfo/Idh/MocA family oxidoreductase</fullName>
    </submittedName>
</protein>
<dbReference type="Pfam" id="PF01408">
    <property type="entry name" value="GFO_IDH_MocA"/>
    <property type="match status" value="1"/>
</dbReference>
<gene>
    <name evidence="3" type="ORF">GCM10008932_09350</name>
</gene>
<dbReference type="EMBL" id="BAAACW010000056">
    <property type="protein sequence ID" value="GAA0358776.1"/>
    <property type="molecule type" value="Genomic_DNA"/>
</dbReference>
<accession>A0ABP3GZL8</accession>
<dbReference type="PANTHER" id="PTHR43249">
    <property type="entry name" value="UDP-N-ACETYL-2-AMINO-2-DEOXY-D-GLUCURONATE OXIDASE"/>
    <property type="match status" value="1"/>
</dbReference>
<sequence>MPNSKTKLKVGMIGLGDVSPFHIQAIQNNPKAELVAVCDTDPSVASKAESVPFYTHYQEMIQAHELDVVHNCLPHHLHYPVTKECVEAGLHVLLEKPVAISYEEALLQKTLEDTYPQKICVCFQNRYNPTFLEMLHWLNKKETGTIQGIKGLVTWYREQDYYETKPWRKTRSEVGYGNIMSQSIHTLDLIQLLGGQISSVKASLSKLLDVESEVEDTVSASFQFETGTKGYLHATNANVSNSSVELEVITDTERLTIKDSTLYRTKSTGEKEVLAEDEELEGAKSYFGASHTYLIDSFYRAILEDTTDYITVEDALPSIELIEMMADSSKTVAEPKRIYK</sequence>
<dbReference type="Proteomes" id="UP001501166">
    <property type="component" value="Unassembled WGS sequence"/>
</dbReference>
<dbReference type="Gene3D" id="3.40.50.720">
    <property type="entry name" value="NAD(P)-binding Rossmann-like Domain"/>
    <property type="match status" value="1"/>
</dbReference>